<name>A0A8T4C707_9ARCH</name>
<reference evidence="3" key="1">
    <citation type="submission" date="2019-03" db="EMBL/GenBank/DDBJ databases">
        <title>Lake Tanganyika Metagenome-Assembled Genomes (MAGs).</title>
        <authorList>
            <person name="Tran P."/>
        </authorList>
    </citation>
    <scope>NUCLEOTIDE SEQUENCE</scope>
    <source>
        <strain evidence="3">M_DeepCast_50m_m2_156</strain>
    </source>
</reference>
<dbReference type="InterPro" id="IPR050229">
    <property type="entry name" value="GlpE_sulfurtransferase"/>
</dbReference>
<proteinExistence type="predicted"/>
<evidence type="ECO:0000313" key="3">
    <source>
        <dbReference type="EMBL" id="MBM3281964.1"/>
    </source>
</evidence>
<keyword evidence="1" id="KW-0472">Membrane</keyword>
<evidence type="ECO:0000256" key="1">
    <source>
        <dbReference type="SAM" id="Phobius"/>
    </source>
</evidence>
<feature type="domain" description="Rhodanese" evidence="2">
    <location>
        <begin position="83"/>
        <end position="169"/>
    </location>
</feature>
<dbReference type="Pfam" id="PF00581">
    <property type="entry name" value="Rhodanese"/>
    <property type="match status" value="1"/>
</dbReference>
<dbReference type="Proteomes" id="UP000774699">
    <property type="component" value="Unassembled WGS sequence"/>
</dbReference>
<dbReference type="InterPro" id="IPR001763">
    <property type="entry name" value="Rhodanese-like_dom"/>
</dbReference>
<keyword evidence="1" id="KW-0812">Transmembrane</keyword>
<keyword evidence="1" id="KW-1133">Transmembrane helix</keyword>
<dbReference type="PANTHER" id="PTHR43031:SF1">
    <property type="entry name" value="PYRIDINE NUCLEOTIDE-DISULPHIDE OXIDOREDUCTASE"/>
    <property type="match status" value="1"/>
</dbReference>
<evidence type="ECO:0000313" key="4">
    <source>
        <dbReference type="Proteomes" id="UP000774699"/>
    </source>
</evidence>
<dbReference type="EMBL" id="VGJJ01000005">
    <property type="protein sequence ID" value="MBM3281964.1"/>
    <property type="molecule type" value="Genomic_DNA"/>
</dbReference>
<accession>A0A8T4C707</accession>
<dbReference type="PANTHER" id="PTHR43031">
    <property type="entry name" value="FAD-DEPENDENT OXIDOREDUCTASE"/>
    <property type="match status" value="1"/>
</dbReference>
<organism evidence="3 4">
    <name type="scientific">Candidatus Iainarchaeum sp</name>
    <dbReference type="NCBI Taxonomy" id="3101447"/>
    <lineage>
        <taxon>Archaea</taxon>
        <taxon>Candidatus Iainarchaeota</taxon>
        <taxon>Candidatus Iainarchaeia</taxon>
        <taxon>Candidatus Iainarchaeales</taxon>
        <taxon>Candidatus Iainarchaeaceae</taxon>
        <taxon>Candidatus Iainarchaeum</taxon>
    </lineage>
</organism>
<dbReference type="Gene3D" id="3.40.250.10">
    <property type="entry name" value="Rhodanese-like domain"/>
    <property type="match status" value="1"/>
</dbReference>
<protein>
    <submittedName>
        <fullName evidence="3">Rhodanese-like domain-containing protein</fullName>
    </submittedName>
</protein>
<dbReference type="SMART" id="SM00450">
    <property type="entry name" value="RHOD"/>
    <property type="match status" value="1"/>
</dbReference>
<feature type="transmembrane region" description="Helical" evidence="1">
    <location>
        <begin position="14"/>
        <end position="32"/>
    </location>
</feature>
<gene>
    <name evidence="3" type="ORF">FJY86_01315</name>
</gene>
<comment type="caution">
    <text evidence="3">The sequence shown here is derived from an EMBL/GenBank/DDBJ whole genome shotgun (WGS) entry which is preliminary data.</text>
</comment>
<dbReference type="CDD" id="cd00158">
    <property type="entry name" value="RHOD"/>
    <property type="match status" value="1"/>
</dbReference>
<feature type="transmembrane region" description="Helical" evidence="1">
    <location>
        <begin position="39"/>
        <end position="58"/>
    </location>
</feature>
<dbReference type="SUPFAM" id="SSF52821">
    <property type="entry name" value="Rhodanese/Cell cycle control phosphatase"/>
    <property type="match status" value="1"/>
</dbReference>
<dbReference type="AlphaFoldDB" id="A0A8T4C707"/>
<evidence type="ECO:0000259" key="2">
    <source>
        <dbReference type="PROSITE" id="PS50206"/>
    </source>
</evidence>
<dbReference type="PROSITE" id="PS50206">
    <property type="entry name" value="RHODANESE_3"/>
    <property type="match status" value="1"/>
</dbReference>
<sequence>MANSRGFFHPSNPILGAGYVFFKMGWMFFHVWRRFSSESIYFPCFLVFLTLFSKDVFLSNAGGECGMNTPLEIHPKEAKSTLSNSSVIWIDIREDEEWDYGHLAGVQHIPMSRMTPEYFSRFPKEQKMIIVCRSGGRSMRVTHSLRNLGFIHAQSLAGGMIGMNTLLEKPIPVLMH</sequence>
<dbReference type="InterPro" id="IPR036873">
    <property type="entry name" value="Rhodanese-like_dom_sf"/>
</dbReference>